<name>K0Q1M3_9HYPH</name>
<accession>K0Q1M3</accession>
<organism evidence="1 2">
    <name type="scientific">Rhizobium mesoamericanum STM3625</name>
    <dbReference type="NCBI Taxonomy" id="1211777"/>
    <lineage>
        <taxon>Bacteria</taxon>
        <taxon>Pseudomonadati</taxon>
        <taxon>Pseudomonadota</taxon>
        <taxon>Alphaproteobacteria</taxon>
        <taxon>Hyphomicrobiales</taxon>
        <taxon>Rhizobiaceae</taxon>
        <taxon>Rhizobium/Agrobacterium group</taxon>
        <taxon>Rhizobium</taxon>
    </lineage>
</organism>
<protein>
    <submittedName>
        <fullName evidence="1">Uncharacterized protein</fullName>
    </submittedName>
</protein>
<dbReference type="HOGENOM" id="CLU_2791131_0_0_5"/>
<keyword evidence="2" id="KW-1185">Reference proteome</keyword>
<evidence type="ECO:0000313" key="2">
    <source>
        <dbReference type="Proteomes" id="UP000009319"/>
    </source>
</evidence>
<proteinExistence type="predicted"/>
<reference evidence="1 2" key="1">
    <citation type="journal article" date="2013" name="Genome Announc.">
        <title>Draft Genome Sequence of Rhizobium mesoamericanum STM3625, a Nitrogen-Fixing Symbiont of Mimosa pudica Isolated in French Guiana (South America).</title>
        <authorList>
            <person name="Moulin L."/>
            <person name="Mornico D."/>
            <person name="Melkonian R."/>
            <person name="Klonowska A."/>
        </authorList>
    </citation>
    <scope>NUCLEOTIDE SEQUENCE [LARGE SCALE GENOMIC DNA]</scope>
    <source>
        <strain evidence="1 2">STM3625</strain>
    </source>
</reference>
<evidence type="ECO:0000313" key="1">
    <source>
        <dbReference type="EMBL" id="CCM80328.1"/>
    </source>
</evidence>
<sequence>MAIDDGDLAVVLLAELAAILPRDPDRMLALPGKASVIDNPRFNRPMPLDQRQHQIAQAWPITSTRLST</sequence>
<comment type="caution">
    <text evidence="1">The sequence shown here is derived from an EMBL/GenBank/DDBJ whole genome shotgun (WGS) entry which is preliminary data.</text>
</comment>
<dbReference type="AlphaFoldDB" id="K0Q1M3"/>
<dbReference type="EMBL" id="CANI01000089">
    <property type="protein sequence ID" value="CCM80328.1"/>
    <property type="molecule type" value="Genomic_DNA"/>
</dbReference>
<gene>
    <name evidence="1" type="ORF">BN77_p260015</name>
</gene>
<dbReference type="Proteomes" id="UP000009319">
    <property type="component" value="Unassembled WGS sequence"/>
</dbReference>